<dbReference type="VEuPathDB" id="FungiDB:CJJ09_001125"/>
<evidence type="ECO:0000256" key="2">
    <source>
        <dbReference type="ARBA" id="ARBA00010787"/>
    </source>
</evidence>
<accession>A0A0L0NVU0</accession>
<dbReference type="VEuPathDB" id="FungiDB:CJI96_0000810"/>
<dbReference type="Pfam" id="PF02410">
    <property type="entry name" value="RsfS"/>
    <property type="match status" value="1"/>
</dbReference>
<dbReference type="PANTHER" id="PTHR28087:SF1">
    <property type="entry name" value="ATPASE SYNTHESIS PROTEIN 25, MITOCHONDRIAL"/>
    <property type="match status" value="1"/>
</dbReference>
<comment type="similarity">
    <text evidence="2 7">Belongs to the ATP25 family.</text>
</comment>
<protein>
    <recommendedName>
        <fullName evidence="7">ATPase synthesis protein 25</fullName>
    </recommendedName>
</protein>
<evidence type="ECO:0000256" key="1">
    <source>
        <dbReference type="ARBA" id="ARBA00004443"/>
    </source>
</evidence>
<evidence type="ECO:0000256" key="7">
    <source>
        <dbReference type="RuleBase" id="RU367062"/>
    </source>
</evidence>
<dbReference type="VEuPathDB" id="FungiDB:CJI97_003051"/>
<dbReference type="GO" id="GO:0048255">
    <property type="term" value="P:mRNA stabilization"/>
    <property type="evidence" value="ECO:0007669"/>
    <property type="project" value="TreeGrafter"/>
</dbReference>
<dbReference type="GO" id="GO:0140053">
    <property type="term" value="P:mitochondrial gene expression"/>
    <property type="evidence" value="ECO:0007669"/>
    <property type="project" value="UniProtKB-UniRule"/>
</dbReference>
<reference evidence="9" key="1">
    <citation type="journal article" date="2015" name="BMC Genomics">
        <title>Draft genome of a commonly misdiagnosed multidrug resistant pathogen Candida auris.</title>
        <authorList>
            <person name="Chatterjee S."/>
            <person name="Alampalli S.V."/>
            <person name="Nageshan R.K."/>
            <person name="Chettiar S.T."/>
            <person name="Joshi S."/>
            <person name="Tatu U.S."/>
        </authorList>
    </citation>
    <scope>NUCLEOTIDE SEQUENCE [LARGE SCALE GENOMIC DNA]</scope>
    <source>
        <strain evidence="9">6684</strain>
    </source>
</reference>
<dbReference type="GO" id="GO:0005743">
    <property type="term" value="C:mitochondrial inner membrane"/>
    <property type="evidence" value="ECO:0007669"/>
    <property type="project" value="UniProtKB-SubCell"/>
</dbReference>
<gene>
    <name evidence="8" type="ORF">QG37_05103</name>
</gene>
<dbReference type="VEuPathDB" id="FungiDB:CJJ07_003642"/>
<dbReference type="VEuPathDB" id="FungiDB:QG37_05103"/>
<dbReference type="InterPro" id="IPR040152">
    <property type="entry name" value="Atp25"/>
</dbReference>
<evidence type="ECO:0000313" key="8">
    <source>
        <dbReference type="EMBL" id="KND98119.1"/>
    </source>
</evidence>
<evidence type="ECO:0000256" key="6">
    <source>
        <dbReference type="ARBA" id="ARBA00023136"/>
    </source>
</evidence>
<dbReference type="EMBL" id="LGST01000035">
    <property type="protein sequence ID" value="KND98119.1"/>
    <property type="molecule type" value="Genomic_DNA"/>
</dbReference>
<evidence type="ECO:0000256" key="4">
    <source>
        <dbReference type="ARBA" id="ARBA00022946"/>
    </source>
</evidence>
<keyword evidence="5 7" id="KW-0496">Mitochondrion</keyword>
<comment type="subcellular location">
    <subcellularLocation>
        <location evidence="1 7">Mitochondrion inner membrane</location>
        <topology evidence="1 7">Peripheral membrane protein</topology>
        <orientation evidence="1 7">Matrix side</orientation>
    </subcellularLocation>
</comment>
<dbReference type="Proteomes" id="UP000037122">
    <property type="component" value="Unassembled WGS sequence"/>
</dbReference>
<sequence length="598" mass="68969">MLKLNTHVKGIVRHVAKTPLPSTLLLSRRLSDKLVEKRPTDEKAENSTEDINVPWYLREDVASPLLETQKVELPEIPTNAPQEVSTFCDLLANKYGMTDIHLFDMTTLDDSHEFRATNKSVDYILICSGKSEKHNFKAATEFRHYLKHTYDYFPLMEGMVSGAMSPIMRRRLLRRASRGPPATANDYGKSANSWIMCHHENIDIHMMTKERREELNLESLWCKPEDAEKYAPKESAPQLSDHIFSGIRRLHTSAKTLYSSLETLETHLYQLHSLSPDSTDAELEQRLVAFNKACENPNFRDYSLRFQMYKTLHLIRPAIVTFEKCEEVLLSKYASIDLALDDSLDYASEKAKDVSEYMKLLLDSPDVNEASFEKHHADLRFQKLSTFIRTLYSFSNERFSMITNPDFIPLLWRLAYDENKEPVTPKMVDGIIHHGDEMIIREPGPSISIASKRARDVLSLVNYLTEKIEAGHELTAPVQELILFTYGNAGKWEIFWEEWNKICFSRVSPSDEVVLQSWLRLMVFLSLVNNRAQILFFFNRYWDNGSEVGGTVMQSLRANKEKFQSDNEKDAFKRAASSMLESLGKNKFEGIQTYIAEL</sequence>
<dbReference type="AlphaFoldDB" id="A0A0L0NVU0"/>
<name>A0A0L0NVU0_CANAR</name>
<dbReference type="Gene3D" id="3.30.460.10">
    <property type="entry name" value="Beta Polymerase, domain 2"/>
    <property type="match status" value="1"/>
</dbReference>
<organism evidence="8 9">
    <name type="scientific">Candidozyma auris</name>
    <name type="common">Yeast</name>
    <name type="synonym">Candida auris</name>
    <dbReference type="NCBI Taxonomy" id="498019"/>
    <lineage>
        <taxon>Eukaryota</taxon>
        <taxon>Fungi</taxon>
        <taxon>Dikarya</taxon>
        <taxon>Ascomycota</taxon>
        <taxon>Saccharomycotina</taxon>
        <taxon>Pichiomycetes</taxon>
        <taxon>Metschnikowiaceae</taxon>
        <taxon>Candidozyma</taxon>
    </lineage>
</organism>
<dbReference type="SUPFAM" id="SSF81301">
    <property type="entry name" value="Nucleotidyltransferase"/>
    <property type="match status" value="1"/>
</dbReference>
<evidence type="ECO:0000256" key="5">
    <source>
        <dbReference type="ARBA" id="ARBA00023128"/>
    </source>
</evidence>
<comment type="caution">
    <text evidence="8">The sequence shown here is derived from an EMBL/GenBank/DDBJ whole genome shotgun (WGS) entry which is preliminary data.</text>
</comment>
<dbReference type="PANTHER" id="PTHR28087">
    <property type="entry name" value="ATPASE SYNTHESIS PROTEIN 25, MITOCHONDRIAL"/>
    <property type="match status" value="1"/>
</dbReference>
<keyword evidence="3 7" id="KW-0999">Mitochondrion inner membrane</keyword>
<dbReference type="InterPro" id="IPR043519">
    <property type="entry name" value="NT_sf"/>
</dbReference>
<keyword evidence="4 7" id="KW-0809">Transit peptide</keyword>
<dbReference type="VEuPathDB" id="FungiDB:B9J08_002980"/>
<proteinExistence type="inferred from homology"/>
<comment type="function">
    <text evidence="7">Mitochondrial mRNA stabilization factor.</text>
</comment>
<evidence type="ECO:0000313" key="9">
    <source>
        <dbReference type="Proteomes" id="UP000037122"/>
    </source>
</evidence>
<evidence type="ECO:0000256" key="3">
    <source>
        <dbReference type="ARBA" id="ARBA00022792"/>
    </source>
</evidence>
<keyword evidence="6 7" id="KW-0472">Membrane</keyword>